<name>A0A7S3AJM7_9EUKA</name>
<dbReference type="AlphaFoldDB" id="A0A7S3AJM7"/>
<dbReference type="EMBL" id="HBHX01013556">
    <property type="protein sequence ID" value="CAE0106907.1"/>
    <property type="molecule type" value="Transcribed_RNA"/>
</dbReference>
<protein>
    <submittedName>
        <fullName evidence="1">Uncharacterized protein</fullName>
    </submittedName>
</protein>
<evidence type="ECO:0000313" key="1">
    <source>
        <dbReference type="EMBL" id="CAE0106907.1"/>
    </source>
</evidence>
<organism evidence="1">
    <name type="scientific">Haptolina ericina</name>
    <dbReference type="NCBI Taxonomy" id="156174"/>
    <lineage>
        <taxon>Eukaryota</taxon>
        <taxon>Haptista</taxon>
        <taxon>Haptophyta</taxon>
        <taxon>Prymnesiophyceae</taxon>
        <taxon>Prymnesiales</taxon>
        <taxon>Prymnesiaceae</taxon>
        <taxon>Haptolina</taxon>
    </lineage>
</organism>
<accession>A0A7S3AJM7</accession>
<proteinExistence type="predicted"/>
<gene>
    <name evidence="1" type="ORF">HERI1096_LOCUS7566</name>
</gene>
<reference evidence="1" key="1">
    <citation type="submission" date="2021-01" db="EMBL/GenBank/DDBJ databases">
        <authorList>
            <person name="Corre E."/>
            <person name="Pelletier E."/>
            <person name="Niang G."/>
            <person name="Scheremetjew M."/>
            <person name="Finn R."/>
            <person name="Kale V."/>
            <person name="Holt S."/>
            <person name="Cochrane G."/>
            <person name="Meng A."/>
            <person name="Brown T."/>
            <person name="Cohen L."/>
        </authorList>
    </citation>
    <scope>NUCLEOTIDE SEQUENCE</scope>
    <source>
        <strain evidence="1">CCMP281</strain>
    </source>
</reference>
<sequence length="127" mass="13886">MAEVEGLLQGLKLSRAVPDFPAEAEGRREAQPTLSKDEFVAVVGAPDELSKESGAGLPWRCGASPVASLQQRNTQRIGALYSVRRCTRSYRSLHERRHRRPLALCLPMPMRATVLQRVGSTGHGAPL</sequence>